<dbReference type="OrthoDB" id="1937585at2759"/>
<protein>
    <submittedName>
        <fullName evidence="2">Uncharacterized protein</fullName>
    </submittedName>
</protein>
<accession>A0A2G5CJF5</accession>
<gene>
    <name evidence="2" type="ORF">AQUCO_04900027v1</name>
</gene>
<evidence type="ECO:0000256" key="1">
    <source>
        <dbReference type="SAM" id="MobiDB-lite"/>
    </source>
</evidence>
<organism evidence="2 3">
    <name type="scientific">Aquilegia coerulea</name>
    <name type="common">Rocky mountain columbine</name>
    <dbReference type="NCBI Taxonomy" id="218851"/>
    <lineage>
        <taxon>Eukaryota</taxon>
        <taxon>Viridiplantae</taxon>
        <taxon>Streptophyta</taxon>
        <taxon>Embryophyta</taxon>
        <taxon>Tracheophyta</taxon>
        <taxon>Spermatophyta</taxon>
        <taxon>Magnoliopsida</taxon>
        <taxon>Ranunculales</taxon>
        <taxon>Ranunculaceae</taxon>
        <taxon>Thalictroideae</taxon>
        <taxon>Aquilegia</taxon>
    </lineage>
</organism>
<feature type="region of interest" description="Disordered" evidence="1">
    <location>
        <begin position="45"/>
        <end position="86"/>
    </location>
</feature>
<reference evidence="2 3" key="1">
    <citation type="submission" date="2017-09" db="EMBL/GenBank/DDBJ databases">
        <title>WGS assembly of Aquilegia coerulea Goldsmith.</title>
        <authorList>
            <person name="Hodges S."/>
            <person name="Kramer E."/>
            <person name="Nordborg M."/>
            <person name="Tomkins J."/>
            <person name="Borevitz J."/>
            <person name="Derieg N."/>
            <person name="Yan J."/>
            <person name="Mihaltcheva S."/>
            <person name="Hayes R.D."/>
            <person name="Rokhsar D."/>
        </authorList>
    </citation>
    <scope>NUCLEOTIDE SEQUENCE [LARGE SCALE GENOMIC DNA]</scope>
    <source>
        <strain evidence="3">cv. Goldsmith</strain>
    </source>
</reference>
<dbReference type="InParanoid" id="A0A2G5CJF5"/>
<dbReference type="EMBL" id="KZ305066">
    <property type="protein sequence ID" value="PIA31445.1"/>
    <property type="molecule type" value="Genomic_DNA"/>
</dbReference>
<dbReference type="PANTHER" id="PTHR35472">
    <property type="match status" value="1"/>
</dbReference>
<sequence>MKIQKFRLSLTFLLAILTVSQFTCHCYSYRTPREKPDQRLRSELLSRDSWSSSGVPSSADSSNGKRDRIYGVSNKLVPGGPNPLHN</sequence>
<keyword evidence="3" id="KW-1185">Reference proteome</keyword>
<proteinExistence type="predicted"/>
<name>A0A2G5CJF5_AQUCA</name>
<dbReference type="Proteomes" id="UP000230069">
    <property type="component" value="Unassembled WGS sequence"/>
</dbReference>
<dbReference type="InterPro" id="IPR055317">
    <property type="entry name" value="CLE14-like"/>
</dbReference>
<dbReference type="PANTHER" id="PTHR35472:SF4">
    <property type="entry name" value="DUF19 DOMAIN-CONTAINING PROTEIN"/>
    <property type="match status" value="1"/>
</dbReference>
<feature type="compositionally biased region" description="Low complexity" evidence="1">
    <location>
        <begin position="47"/>
        <end position="62"/>
    </location>
</feature>
<evidence type="ECO:0000313" key="3">
    <source>
        <dbReference type="Proteomes" id="UP000230069"/>
    </source>
</evidence>
<dbReference type="AlphaFoldDB" id="A0A2G5CJF5"/>
<evidence type="ECO:0000313" key="2">
    <source>
        <dbReference type="EMBL" id="PIA31445.1"/>
    </source>
</evidence>